<dbReference type="GO" id="GO:0004842">
    <property type="term" value="F:ubiquitin-protein transferase activity"/>
    <property type="evidence" value="ECO:0000318"/>
    <property type="project" value="GO_Central"/>
</dbReference>
<organism evidence="6 7">
    <name type="scientific">Erythranthe guttata</name>
    <name type="common">Yellow monkey flower</name>
    <name type="synonym">Mimulus guttatus</name>
    <dbReference type="NCBI Taxonomy" id="4155"/>
    <lineage>
        <taxon>Eukaryota</taxon>
        <taxon>Viridiplantae</taxon>
        <taxon>Streptophyta</taxon>
        <taxon>Embryophyta</taxon>
        <taxon>Tracheophyta</taxon>
        <taxon>Spermatophyta</taxon>
        <taxon>Magnoliopsida</taxon>
        <taxon>eudicotyledons</taxon>
        <taxon>Gunneridae</taxon>
        <taxon>Pentapetalae</taxon>
        <taxon>asterids</taxon>
        <taxon>lamiids</taxon>
        <taxon>Lamiales</taxon>
        <taxon>Phrymaceae</taxon>
        <taxon>Erythranthe</taxon>
    </lineage>
</organism>
<feature type="transmembrane region" description="Helical" evidence="4">
    <location>
        <begin position="173"/>
        <end position="193"/>
    </location>
</feature>
<dbReference type="PANTHER" id="PTHR46214">
    <property type="entry name" value="ZINC FINGER, RING-CH-TYPE"/>
    <property type="match status" value="1"/>
</dbReference>
<evidence type="ECO:0000256" key="4">
    <source>
        <dbReference type="SAM" id="Phobius"/>
    </source>
</evidence>
<dbReference type="Pfam" id="PF12906">
    <property type="entry name" value="RINGv"/>
    <property type="match status" value="1"/>
</dbReference>
<protein>
    <recommendedName>
        <fullName evidence="5">RING-CH-type domain-containing protein</fullName>
    </recommendedName>
</protein>
<evidence type="ECO:0000256" key="3">
    <source>
        <dbReference type="ARBA" id="ARBA00022833"/>
    </source>
</evidence>
<evidence type="ECO:0000313" key="7">
    <source>
        <dbReference type="Proteomes" id="UP000030748"/>
    </source>
</evidence>
<name>A0A022R4V1_ERYGU</name>
<feature type="transmembrane region" description="Helical" evidence="4">
    <location>
        <begin position="145"/>
        <end position="167"/>
    </location>
</feature>
<evidence type="ECO:0000313" key="6">
    <source>
        <dbReference type="EMBL" id="EYU35607.1"/>
    </source>
</evidence>
<reference evidence="6 7" key="1">
    <citation type="journal article" date="2013" name="Proc. Natl. Acad. Sci. U.S.A.">
        <title>Fine-scale variation in meiotic recombination in Mimulus inferred from population shotgun sequencing.</title>
        <authorList>
            <person name="Hellsten U."/>
            <person name="Wright K.M."/>
            <person name="Jenkins J."/>
            <person name="Shu S."/>
            <person name="Yuan Y."/>
            <person name="Wessler S.R."/>
            <person name="Schmutz J."/>
            <person name="Willis J.H."/>
            <person name="Rokhsar D.S."/>
        </authorList>
    </citation>
    <scope>NUCLEOTIDE SEQUENCE [LARGE SCALE GENOMIC DNA]</scope>
    <source>
        <strain evidence="7">cv. DUN x IM62</strain>
    </source>
</reference>
<dbReference type="SUPFAM" id="SSF57850">
    <property type="entry name" value="RING/U-box"/>
    <property type="match status" value="1"/>
</dbReference>
<keyword evidence="2" id="KW-0863">Zinc-finger</keyword>
<dbReference type="InterPro" id="IPR013083">
    <property type="entry name" value="Znf_RING/FYVE/PHD"/>
</dbReference>
<dbReference type="PANTHER" id="PTHR46214:SF16">
    <property type="entry name" value="OS10G0481450 PROTEIN"/>
    <property type="match status" value="1"/>
</dbReference>
<keyword evidence="3" id="KW-0862">Zinc</keyword>
<keyword evidence="4" id="KW-1133">Transmembrane helix</keyword>
<keyword evidence="7" id="KW-1185">Reference proteome</keyword>
<dbReference type="InterPro" id="IPR011016">
    <property type="entry name" value="Znf_RING-CH"/>
</dbReference>
<dbReference type="STRING" id="4155.A0A022R4V1"/>
<keyword evidence="1" id="KW-0479">Metal-binding</keyword>
<keyword evidence="4" id="KW-0472">Membrane</keyword>
<dbReference type="PROSITE" id="PS51292">
    <property type="entry name" value="ZF_RING_CH"/>
    <property type="match status" value="1"/>
</dbReference>
<dbReference type="Proteomes" id="UP000030748">
    <property type="component" value="Unassembled WGS sequence"/>
</dbReference>
<dbReference type="eggNOG" id="KOG1609">
    <property type="taxonomic scope" value="Eukaryota"/>
</dbReference>
<accession>A0A022R4V1</accession>
<dbReference type="GO" id="GO:0016567">
    <property type="term" value="P:protein ubiquitination"/>
    <property type="evidence" value="ECO:0000318"/>
    <property type="project" value="GO_Central"/>
</dbReference>
<feature type="domain" description="RING-CH-type" evidence="5">
    <location>
        <begin position="61"/>
        <end position="121"/>
    </location>
</feature>
<evidence type="ECO:0000256" key="1">
    <source>
        <dbReference type="ARBA" id="ARBA00022723"/>
    </source>
</evidence>
<dbReference type="GO" id="GO:0016020">
    <property type="term" value="C:membrane"/>
    <property type="evidence" value="ECO:0000318"/>
    <property type="project" value="GO_Central"/>
</dbReference>
<dbReference type="AlphaFoldDB" id="A0A022R4V1"/>
<sequence>MRNGGAAATVGEFSDVDIENQVGERAADDGGGGALAENAAVGQSVDRIVEVVVDCSKSEPQLATSQEECRVCQEENEEVLINLGCQCRGGLAKAHHSCIMKWFNSRGSNKCEICQQIATNASYWVWRVDPAFRAQERERRCFSPLWVAFSILIGGLLLDVLISVTLGVSALPVNIIIGVIVVLGLGTALRLGLEFCQEWNVRRAVQRVGTNANIGYHPAL</sequence>
<evidence type="ECO:0000256" key="2">
    <source>
        <dbReference type="ARBA" id="ARBA00022771"/>
    </source>
</evidence>
<keyword evidence="4" id="KW-0812">Transmembrane</keyword>
<gene>
    <name evidence="6" type="ORF">MIMGU_mgv1a013433mg</name>
</gene>
<dbReference type="CDD" id="cd16495">
    <property type="entry name" value="RING_CH-C4HC3_MARCH"/>
    <property type="match status" value="1"/>
</dbReference>
<evidence type="ECO:0000259" key="5">
    <source>
        <dbReference type="PROSITE" id="PS51292"/>
    </source>
</evidence>
<proteinExistence type="predicted"/>
<dbReference type="GO" id="GO:0008270">
    <property type="term" value="F:zinc ion binding"/>
    <property type="evidence" value="ECO:0007669"/>
    <property type="project" value="UniProtKB-KW"/>
</dbReference>
<dbReference type="EMBL" id="KI630612">
    <property type="protein sequence ID" value="EYU35607.1"/>
    <property type="molecule type" value="Genomic_DNA"/>
</dbReference>
<dbReference type="Gene3D" id="3.30.40.10">
    <property type="entry name" value="Zinc/RING finger domain, C3HC4 (zinc finger)"/>
    <property type="match status" value="1"/>
</dbReference>
<dbReference type="SMART" id="SM00744">
    <property type="entry name" value="RINGv"/>
    <property type="match status" value="1"/>
</dbReference>